<dbReference type="GO" id="GO:0048315">
    <property type="term" value="P:conidium formation"/>
    <property type="evidence" value="ECO:0007669"/>
    <property type="project" value="UniProtKB-KW"/>
</dbReference>
<evidence type="ECO:0000256" key="1">
    <source>
        <dbReference type="ARBA" id="ARBA00022969"/>
    </source>
</evidence>
<proteinExistence type="predicted"/>
<evidence type="ECO:0000256" key="3">
    <source>
        <dbReference type="SAM" id="MobiDB-lite"/>
    </source>
</evidence>
<dbReference type="Gene3D" id="3.10.260.10">
    <property type="entry name" value="Transcription regulator HTH, APSES-type DNA-binding domain"/>
    <property type="match status" value="1"/>
</dbReference>
<evidence type="ECO:0000313" key="6">
    <source>
        <dbReference type="Proteomes" id="UP000799750"/>
    </source>
</evidence>
<dbReference type="SMART" id="SM01252">
    <property type="entry name" value="KilA-N"/>
    <property type="match status" value="1"/>
</dbReference>
<feature type="region of interest" description="Disordered" evidence="3">
    <location>
        <begin position="1"/>
        <end position="31"/>
    </location>
</feature>
<accession>A0A6A6R0Z3</accession>
<dbReference type="InterPro" id="IPR003163">
    <property type="entry name" value="Tscrpt_reg_HTH_APSES-type"/>
</dbReference>
<dbReference type="InterPro" id="IPR018004">
    <property type="entry name" value="KilA/APSES_HTH"/>
</dbReference>
<evidence type="ECO:0000259" key="4">
    <source>
        <dbReference type="PROSITE" id="PS51299"/>
    </source>
</evidence>
<dbReference type="InterPro" id="IPR036887">
    <property type="entry name" value="HTH_APSES_sf"/>
</dbReference>
<dbReference type="GO" id="GO:0044820">
    <property type="term" value="P:mitotic telomere tethering at nuclear periphery"/>
    <property type="evidence" value="ECO:0007669"/>
    <property type="project" value="TreeGrafter"/>
</dbReference>
<dbReference type="InterPro" id="IPR037548">
    <property type="entry name" value="Bqt4"/>
</dbReference>
<feature type="domain" description="HTH APSES-type" evidence="4">
    <location>
        <begin position="76"/>
        <end position="187"/>
    </location>
</feature>
<evidence type="ECO:0000256" key="2">
    <source>
        <dbReference type="ARBA" id="ARBA00023321"/>
    </source>
</evidence>
<feature type="compositionally biased region" description="Polar residues" evidence="3">
    <location>
        <begin position="257"/>
        <end position="277"/>
    </location>
</feature>
<dbReference type="AlphaFoldDB" id="A0A6A6R0Z3"/>
<dbReference type="PANTHER" id="PTHR38044:SF1">
    <property type="entry name" value="BOUQUET FORMATION PROTEIN 4"/>
    <property type="match status" value="1"/>
</dbReference>
<protein>
    <recommendedName>
        <fullName evidence="4">HTH APSES-type domain-containing protein</fullName>
    </recommendedName>
</protein>
<keyword evidence="6" id="KW-1185">Reference proteome</keyword>
<dbReference type="GO" id="GO:0030435">
    <property type="term" value="P:sporulation resulting in formation of a cellular spore"/>
    <property type="evidence" value="ECO:0007669"/>
    <property type="project" value="UniProtKB-KW"/>
</dbReference>
<organism evidence="5 6">
    <name type="scientific">Lophium mytilinum</name>
    <dbReference type="NCBI Taxonomy" id="390894"/>
    <lineage>
        <taxon>Eukaryota</taxon>
        <taxon>Fungi</taxon>
        <taxon>Dikarya</taxon>
        <taxon>Ascomycota</taxon>
        <taxon>Pezizomycotina</taxon>
        <taxon>Dothideomycetes</taxon>
        <taxon>Pleosporomycetidae</taxon>
        <taxon>Mytilinidiales</taxon>
        <taxon>Mytilinidiaceae</taxon>
        <taxon>Lophium</taxon>
    </lineage>
</organism>
<reference evidence="5" key="1">
    <citation type="journal article" date="2020" name="Stud. Mycol.">
        <title>101 Dothideomycetes genomes: a test case for predicting lifestyles and emergence of pathogens.</title>
        <authorList>
            <person name="Haridas S."/>
            <person name="Albert R."/>
            <person name="Binder M."/>
            <person name="Bloem J."/>
            <person name="Labutti K."/>
            <person name="Salamov A."/>
            <person name="Andreopoulos B."/>
            <person name="Baker S."/>
            <person name="Barry K."/>
            <person name="Bills G."/>
            <person name="Bluhm B."/>
            <person name="Cannon C."/>
            <person name="Castanera R."/>
            <person name="Culley D."/>
            <person name="Daum C."/>
            <person name="Ezra D."/>
            <person name="Gonzalez J."/>
            <person name="Henrissat B."/>
            <person name="Kuo A."/>
            <person name="Liang C."/>
            <person name="Lipzen A."/>
            <person name="Lutzoni F."/>
            <person name="Magnuson J."/>
            <person name="Mondo S."/>
            <person name="Nolan M."/>
            <person name="Ohm R."/>
            <person name="Pangilinan J."/>
            <person name="Park H.-J."/>
            <person name="Ramirez L."/>
            <person name="Alfaro M."/>
            <person name="Sun H."/>
            <person name="Tritt A."/>
            <person name="Yoshinaga Y."/>
            <person name="Zwiers L.-H."/>
            <person name="Turgeon B."/>
            <person name="Goodwin S."/>
            <person name="Spatafora J."/>
            <person name="Crous P."/>
            <person name="Grigoriev I."/>
        </authorList>
    </citation>
    <scope>NUCLEOTIDE SEQUENCE</scope>
    <source>
        <strain evidence="5">CBS 269.34</strain>
    </source>
</reference>
<evidence type="ECO:0000313" key="5">
    <source>
        <dbReference type="EMBL" id="KAF2497097.1"/>
    </source>
</evidence>
<keyword evidence="2" id="KW-0183">Conidiation</keyword>
<dbReference type="Proteomes" id="UP000799750">
    <property type="component" value="Unassembled WGS sequence"/>
</dbReference>
<dbReference type="PROSITE" id="PS51299">
    <property type="entry name" value="HTH_APSES"/>
    <property type="match status" value="1"/>
</dbReference>
<dbReference type="EMBL" id="MU004187">
    <property type="protein sequence ID" value="KAF2497097.1"/>
    <property type="molecule type" value="Genomic_DNA"/>
</dbReference>
<dbReference type="OrthoDB" id="5346159at2759"/>
<dbReference type="GO" id="GO:1990862">
    <property type="term" value="C:nuclear membrane complex Bqt3-Bqt4"/>
    <property type="evidence" value="ECO:0007669"/>
    <property type="project" value="InterPro"/>
</dbReference>
<gene>
    <name evidence="5" type="ORF">BU16DRAFT_538214</name>
</gene>
<sequence>MVSKKALAEEAASKRSLPSKRNPLIDEEHSPGHEILVERRRLGQTNLSVKAGQIGIANASKPANLGTFDYAHLRVPLPKDLSGSGIFLVAKQGTWPESYFLMRRSSDGFISATGMFKAAFPWASSLEEEAERKHHKEMSSAVGSEEVAGSVWIAPDEALELSDEYGLRLWIDALLSSEPIEKGSKDKSINQIMTPPKFVVPSKGSLLPPSSAARSLRSRASRSVSPSKIATPSRKMASPRKSRSTRSSAKADTTKSESATSNLSNVLENGTTESVISESVDEDVAKLEVTNTVETNGEGTELATTALKFDFPANSPQLPLPESPEEMIAKAQAMVEEANKLDAKQVNGIKSSKRKVEEVEVDEEEAAAIAQPTKKVKKLEEQAKKDTVTRKALFGTIALAALGASIPYFSPYFL</sequence>
<feature type="region of interest" description="Disordered" evidence="3">
    <location>
        <begin position="195"/>
        <end position="279"/>
    </location>
</feature>
<name>A0A6A6R0Z3_9PEZI</name>
<feature type="compositionally biased region" description="Low complexity" evidence="3">
    <location>
        <begin position="205"/>
        <end position="215"/>
    </location>
</feature>
<keyword evidence="1" id="KW-0749">Sporulation</keyword>
<dbReference type="PANTHER" id="PTHR38044">
    <property type="entry name" value="BOUQUET FORMATION PROTEIN 4"/>
    <property type="match status" value="1"/>
</dbReference>
<dbReference type="GO" id="GO:0003677">
    <property type="term" value="F:DNA binding"/>
    <property type="evidence" value="ECO:0007669"/>
    <property type="project" value="InterPro"/>
</dbReference>
<dbReference type="SUPFAM" id="SSF54616">
    <property type="entry name" value="DNA-binding domain of Mlu1-box binding protein MBP1"/>
    <property type="match status" value="1"/>
</dbReference>
<feature type="compositionally biased region" description="Basic and acidic residues" evidence="3">
    <location>
        <begin position="1"/>
        <end position="13"/>
    </location>
</feature>
<dbReference type="GO" id="GO:0070197">
    <property type="term" value="P:meiotic attachment of telomere to nuclear envelope"/>
    <property type="evidence" value="ECO:0007669"/>
    <property type="project" value="InterPro"/>
</dbReference>